<protein>
    <submittedName>
        <fullName evidence="4">Transcriptional regulator</fullName>
    </submittedName>
</protein>
<dbReference type="STRING" id="44010.AWC00_28045"/>
<dbReference type="PROSITE" id="PS00622">
    <property type="entry name" value="HTH_LUXR_1"/>
    <property type="match status" value="1"/>
</dbReference>
<dbReference type="PROSITE" id="PS50043">
    <property type="entry name" value="HTH_LUXR_2"/>
    <property type="match status" value="1"/>
</dbReference>
<dbReference type="SUPFAM" id="SSF52540">
    <property type="entry name" value="P-loop containing nucleoside triphosphate hydrolases"/>
    <property type="match status" value="1"/>
</dbReference>
<dbReference type="Proteomes" id="UP000467385">
    <property type="component" value="Chromosome"/>
</dbReference>
<evidence type="ECO:0000256" key="1">
    <source>
        <dbReference type="ARBA" id="ARBA00023015"/>
    </source>
</evidence>
<keyword evidence="3" id="KW-0804">Transcription</keyword>
<dbReference type="InterPro" id="IPR036388">
    <property type="entry name" value="WH-like_DNA-bd_sf"/>
</dbReference>
<gene>
    <name evidence="4" type="ORF">MCNS_26040</name>
</gene>
<dbReference type="EMBL" id="AP022613">
    <property type="protein sequence ID" value="BBZ39541.1"/>
    <property type="molecule type" value="Genomic_DNA"/>
</dbReference>
<dbReference type="OrthoDB" id="3197423at2"/>
<dbReference type="InterPro" id="IPR000792">
    <property type="entry name" value="Tscrpt_reg_LuxR_C"/>
</dbReference>
<dbReference type="SUPFAM" id="SSF46894">
    <property type="entry name" value="C-terminal effector domain of the bipartite response regulators"/>
    <property type="match status" value="1"/>
</dbReference>
<proteinExistence type="predicted"/>
<dbReference type="InterPro" id="IPR041664">
    <property type="entry name" value="AAA_16"/>
</dbReference>
<accession>A0A1X1SSI6</accession>
<evidence type="ECO:0000256" key="3">
    <source>
        <dbReference type="ARBA" id="ARBA00023163"/>
    </source>
</evidence>
<dbReference type="Pfam" id="PF13191">
    <property type="entry name" value="AAA_16"/>
    <property type="match status" value="1"/>
</dbReference>
<keyword evidence="5" id="KW-1185">Reference proteome</keyword>
<dbReference type="AlphaFoldDB" id="A0A1X1SSI6"/>
<dbReference type="RefSeq" id="WP_085236511.1">
    <property type="nucleotide sequence ID" value="NZ_AP022613.1"/>
</dbReference>
<dbReference type="InterPro" id="IPR027417">
    <property type="entry name" value="P-loop_NTPase"/>
</dbReference>
<sequence length="880" mass="92142">MGAEDWPLIHREPEFAAVRAALAGHSHSRGIVVVGNAGVGKTTLARQVTESLRVRWVAGTASSRGIPLGAFAHLVGLAAARDPMAFLASARDALTAEAGTVLAVDDAHLLDELSAMLLHQLALDASVPMVVNVRAGEAVPDAITSLWKDDYLQRLDLGPFSRDQCVGLIEKALDGPVEGLSADLMYRDSGGNALFVRHLVGAAAEAGTLRRVRGVWQLRGRGAVSPELASLLDERIEQLPDDVAHALGLLALCEPLDLDTLTGLVGAGAVEQAETRGLIRIAADRVVGLDIGLDVVEVRFNHLLLADVMRRRLGVAAARRLRGELVRALRDKPIRGAGERIRLAELTLDSDVPADVALLVAAAQDAVTLTDVILGERLARAAVDRGAGLGARELLARCLLWQGKAAEADAVFDGIDPDTMDEAELLGWATVRVLNLQALKGDAQAAERVVELLRGRVRGAELRRGVDALAAASAAFAGRLADAVEVSRRELGAPAGPPAALGWAVFAGGLALGLMGRGEQVAALAERGKDVEGQVDGVLRHLMAFSEVRALLLMGEFDAAEKRCVGAGHISAPSQYLSWGLATMLAGVVDLASGRFVSAAARMEQTVAALSTESGIWWTVPRLVLAQAYCALGRADDAATLIAELRMSPDAHHAVWRPQVRIAEAWLAAAQGNVSGAVAAATDAAALAEQGGQLAVEMLALHDAARFGDRACLPRLIDVAGGVDGRLARVHAGYATALLDCDAAAVYAVSAQFEQIGALLSAADAAAQAAEMFRGRDDRRNATEAAAAADRIADGCGGIRTPALVAAAQPLPLSAREREIATLVAAGLSTPEIAERLSLSPRTVEGHIYHACTKLDVPDRKSLAAFMRGTARSSRPTRTT</sequence>
<dbReference type="GO" id="GO:0003677">
    <property type="term" value="F:DNA binding"/>
    <property type="evidence" value="ECO:0007669"/>
    <property type="project" value="UniProtKB-KW"/>
</dbReference>
<dbReference type="SMART" id="SM00421">
    <property type="entry name" value="HTH_LUXR"/>
    <property type="match status" value="1"/>
</dbReference>
<reference evidence="4 5" key="1">
    <citation type="journal article" date="2019" name="Emerg. Microbes Infect.">
        <title>Comprehensive subspecies identification of 175 nontuberculous mycobacteria species based on 7547 genomic profiles.</title>
        <authorList>
            <person name="Matsumoto Y."/>
            <person name="Kinjo T."/>
            <person name="Motooka D."/>
            <person name="Nabeya D."/>
            <person name="Jung N."/>
            <person name="Uechi K."/>
            <person name="Horii T."/>
            <person name="Iida T."/>
            <person name="Fujita J."/>
            <person name="Nakamura S."/>
        </authorList>
    </citation>
    <scope>NUCLEOTIDE SEQUENCE [LARGE SCALE GENOMIC DNA]</scope>
    <source>
        <strain evidence="4 5">JCM 14738</strain>
    </source>
</reference>
<evidence type="ECO:0000313" key="4">
    <source>
        <dbReference type="EMBL" id="BBZ39541.1"/>
    </source>
</evidence>
<keyword evidence="2" id="KW-0238">DNA-binding</keyword>
<dbReference type="PRINTS" id="PR00038">
    <property type="entry name" value="HTHLUXR"/>
</dbReference>
<dbReference type="PANTHER" id="PTHR44688:SF16">
    <property type="entry name" value="DNA-BINDING TRANSCRIPTIONAL ACTIVATOR DEVR_DOSR"/>
    <property type="match status" value="1"/>
</dbReference>
<dbReference type="InterPro" id="IPR016032">
    <property type="entry name" value="Sig_transdc_resp-reg_C-effctor"/>
</dbReference>
<evidence type="ECO:0000313" key="5">
    <source>
        <dbReference type="Proteomes" id="UP000467385"/>
    </source>
</evidence>
<organism evidence="4 5">
    <name type="scientific">Mycobacterium conspicuum</name>
    <dbReference type="NCBI Taxonomy" id="44010"/>
    <lineage>
        <taxon>Bacteria</taxon>
        <taxon>Bacillati</taxon>
        <taxon>Actinomycetota</taxon>
        <taxon>Actinomycetes</taxon>
        <taxon>Mycobacteriales</taxon>
        <taxon>Mycobacteriaceae</taxon>
        <taxon>Mycobacterium</taxon>
    </lineage>
</organism>
<dbReference type="CDD" id="cd06170">
    <property type="entry name" value="LuxR_C_like"/>
    <property type="match status" value="1"/>
</dbReference>
<name>A0A1X1SSI6_9MYCO</name>
<dbReference type="PANTHER" id="PTHR44688">
    <property type="entry name" value="DNA-BINDING TRANSCRIPTIONAL ACTIVATOR DEVR_DOSR"/>
    <property type="match status" value="1"/>
</dbReference>
<dbReference type="Gene3D" id="3.40.50.300">
    <property type="entry name" value="P-loop containing nucleotide triphosphate hydrolases"/>
    <property type="match status" value="1"/>
</dbReference>
<evidence type="ECO:0000256" key="2">
    <source>
        <dbReference type="ARBA" id="ARBA00023125"/>
    </source>
</evidence>
<dbReference type="Pfam" id="PF00196">
    <property type="entry name" value="GerE"/>
    <property type="match status" value="1"/>
</dbReference>
<dbReference type="Gene3D" id="1.10.10.10">
    <property type="entry name" value="Winged helix-like DNA-binding domain superfamily/Winged helix DNA-binding domain"/>
    <property type="match status" value="1"/>
</dbReference>
<keyword evidence="1" id="KW-0805">Transcription regulation</keyword>
<dbReference type="GO" id="GO:0006355">
    <property type="term" value="P:regulation of DNA-templated transcription"/>
    <property type="evidence" value="ECO:0007669"/>
    <property type="project" value="InterPro"/>
</dbReference>